<evidence type="ECO:0000256" key="3">
    <source>
        <dbReference type="ARBA" id="ARBA00022989"/>
    </source>
</evidence>
<evidence type="ECO:0000313" key="6">
    <source>
        <dbReference type="EMBL" id="GAA4394120.1"/>
    </source>
</evidence>
<comment type="caution">
    <text evidence="6">The sequence shown here is derived from an EMBL/GenBank/DDBJ whole genome shotgun (WGS) entry which is preliminary data.</text>
</comment>
<dbReference type="PRINTS" id="PR01490">
    <property type="entry name" value="RTXTOXIND"/>
</dbReference>
<proteinExistence type="predicted"/>
<evidence type="ECO:0000256" key="4">
    <source>
        <dbReference type="ARBA" id="ARBA00023136"/>
    </source>
</evidence>
<accession>A0ABP8JPS8</accession>
<dbReference type="InterPro" id="IPR050739">
    <property type="entry name" value="MFP"/>
</dbReference>
<name>A0ABP8JPS8_9BACT</name>
<dbReference type="Gene3D" id="2.40.30.170">
    <property type="match status" value="1"/>
</dbReference>
<feature type="domain" description="AprE-like beta-barrel" evidence="5">
    <location>
        <begin position="260"/>
        <end position="341"/>
    </location>
</feature>
<evidence type="ECO:0000259" key="5">
    <source>
        <dbReference type="Pfam" id="PF26002"/>
    </source>
</evidence>
<keyword evidence="7" id="KW-1185">Reference proteome</keyword>
<evidence type="ECO:0000313" key="7">
    <source>
        <dbReference type="Proteomes" id="UP001500454"/>
    </source>
</evidence>
<dbReference type="PANTHER" id="PTHR30386">
    <property type="entry name" value="MEMBRANE FUSION SUBUNIT OF EMRAB-TOLC MULTIDRUG EFFLUX PUMP"/>
    <property type="match status" value="1"/>
</dbReference>
<dbReference type="Proteomes" id="UP001500454">
    <property type="component" value="Unassembled WGS sequence"/>
</dbReference>
<protein>
    <submittedName>
        <fullName evidence="6">HlyD family efflux transporter periplasmic adaptor subunit</fullName>
    </submittedName>
</protein>
<dbReference type="Pfam" id="PF26002">
    <property type="entry name" value="Beta-barrel_AprE"/>
    <property type="match status" value="1"/>
</dbReference>
<comment type="subcellular location">
    <subcellularLocation>
        <location evidence="1">Membrane</location>
        <topology evidence="1">Single-pass membrane protein</topology>
    </subcellularLocation>
</comment>
<evidence type="ECO:0000256" key="1">
    <source>
        <dbReference type="ARBA" id="ARBA00004167"/>
    </source>
</evidence>
<sequence>MTRTDGKIVRLFVQEKQMVRAGACLAYLESTADHDKILRLIRQLRTAWKVAQGGNLEGLEQINLSGYNQLGELQSTYQVFEQAHIQMRAYLNGGFYSQKKVILQQEIGDLRALAQQLTQQRVLQTRDALLAQEEYAVHKQLAENKVIAALELKREESKNIGRQLAYQQVAMAIINNKTSQRAKKKEILEIDKEVAEGRDQFLQALNTLLSAAEAWQSKYILIAPVSGCVHFTGILQENQVVAAGKEIFYVAPPNTGYIGQLRIPQHNAGKVQVGQEVLVRFSGFPYQEFGIVRGRIVTIADISSSDSAFLAKVELPAGLKTSYGRSLTYKTGMTASADIITADEPLLMKLFYQFRKIQKAG</sequence>
<keyword evidence="3" id="KW-1133">Transmembrane helix</keyword>
<gene>
    <name evidence="6" type="ORF">GCM10023186_46330</name>
</gene>
<dbReference type="EMBL" id="BAABHA010000016">
    <property type="protein sequence ID" value="GAA4394120.1"/>
    <property type="molecule type" value="Genomic_DNA"/>
</dbReference>
<keyword evidence="2" id="KW-0812">Transmembrane</keyword>
<dbReference type="InterPro" id="IPR058982">
    <property type="entry name" value="Beta-barrel_AprE"/>
</dbReference>
<keyword evidence="4" id="KW-0472">Membrane</keyword>
<dbReference type="PANTHER" id="PTHR30386:SF26">
    <property type="entry name" value="TRANSPORT PROTEIN COMB"/>
    <property type="match status" value="1"/>
</dbReference>
<evidence type="ECO:0000256" key="2">
    <source>
        <dbReference type="ARBA" id="ARBA00022692"/>
    </source>
</evidence>
<organism evidence="6 7">
    <name type="scientific">Hymenobacter koreensis</name>
    <dbReference type="NCBI Taxonomy" id="1084523"/>
    <lineage>
        <taxon>Bacteria</taxon>
        <taxon>Pseudomonadati</taxon>
        <taxon>Bacteroidota</taxon>
        <taxon>Cytophagia</taxon>
        <taxon>Cytophagales</taxon>
        <taxon>Hymenobacteraceae</taxon>
        <taxon>Hymenobacter</taxon>
    </lineage>
</organism>
<reference evidence="7" key="1">
    <citation type="journal article" date="2019" name="Int. J. Syst. Evol. Microbiol.">
        <title>The Global Catalogue of Microorganisms (GCM) 10K type strain sequencing project: providing services to taxonomists for standard genome sequencing and annotation.</title>
        <authorList>
            <consortium name="The Broad Institute Genomics Platform"/>
            <consortium name="The Broad Institute Genome Sequencing Center for Infectious Disease"/>
            <person name="Wu L."/>
            <person name="Ma J."/>
        </authorList>
    </citation>
    <scope>NUCLEOTIDE SEQUENCE [LARGE SCALE GENOMIC DNA]</scope>
    <source>
        <strain evidence="7">JCM 17924</strain>
    </source>
</reference>